<protein>
    <submittedName>
        <fullName evidence="2">Uncharacterized protein</fullName>
    </submittedName>
</protein>
<name>A0A1I3IEQ0_9BURK</name>
<gene>
    <name evidence="2" type="ORF">SAMN05192543_103205</name>
</gene>
<reference evidence="2 3" key="1">
    <citation type="submission" date="2016-10" db="EMBL/GenBank/DDBJ databases">
        <authorList>
            <person name="de Groot N.N."/>
        </authorList>
    </citation>
    <scope>NUCLEOTIDE SEQUENCE [LARGE SCALE GENOMIC DNA]</scope>
    <source>
        <strain evidence="2 3">LMG 23650</strain>
    </source>
</reference>
<dbReference type="EMBL" id="FOQU01000003">
    <property type="protein sequence ID" value="SFI46406.1"/>
    <property type="molecule type" value="Genomic_DNA"/>
</dbReference>
<accession>A0A1I3IEQ0</accession>
<keyword evidence="3" id="KW-1185">Reference proteome</keyword>
<keyword evidence="1" id="KW-0812">Transmembrane</keyword>
<evidence type="ECO:0000313" key="3">
    <source>
        <dbReference type="Proteomes" id="UP000199548"/>
    </source>
</evidence>
<dbReference type="Proteomes" id="UP000199548">
    <property type="component" value="Unassembled WGS sequence"/>
</dbReference>
<evidence type="ECO:0000313" key="2">
    <source>
        <dbReference type="EMBL" id="SFI46406.1"/>
    </source>
</evidence>
<dbReference type="AlphaFoldDB" id="A0A1I3IEQ0"/>
<dbReference type="RefSeq" id="WP_170275860.1">
    <property type="nucleotide sequence ID" value="NZ_CP041745.1"/>
</dbReference>
<proteinExistence type="predicted"/>
<dbReference type="STRING" id="420953.SAMN05192543_103205"/>
<organism evidence="2 3">
    <name type="scientific">Paraburkholderia megapolitana</name>
    <dbReference type="NCBI Taxonomy" id="420953"/>
    <lineage>
        <taxon>Bacteria</taxon>
        <taxon>Pseudomonadati</taxon>
        <taxon>Pseudomonadota</taxon>
        <taxon>Betaproteobacteria</taxon>
        <taxon>Burkholderiales</taxon>
        <taxon>Burkholderiaceae</taxon>
        <taxon>Paraburkholderia</taxon>
    </lineage>
</organism>
<evidence type="ECO:0000256" key="1">
    <source>
        <dbReference type="SAM" id="Phobius"/>
    </source>
</evidence>
<sequence>MRFDAELPLLAMAHQGADKIAWFFLIPLYTTIYARFRVYVRGAFQTPRNPQNIL</sequence>
<feature type="transmembrane region" description="Helical" evidence="1">
    <location>
        <begin position="20"/>
        <end position="40"/>
    </location>
</feature>
<keyword evidence="1" id="KW-1133">Transmembrane helix</keyword>
<keyword evidence="1" id="KW-0472">Membrane</keyword>